<gene>
    <name evidence="2" type="ORF">BI347_13300</name>
</gene>
<keyword evidence="1" id="KW-0732">Signal</keyword>
<organism evidence="2 3">
    <name type="scientific">Chromobacterium sphagni</name>
    <dbReference type="NCBI Taxonomy" id="1903179"/>
    <lineage>
        <taxon>Bacteria</taxon>
        <taxon>Pseudomonadati</taxon>
        <taxon>Pseudomonadota</taxon>
        <taxon>Betaproteobacteria</taxon>
        <taxon>Neisseriales</taxon>
        <taxon>Chromobacteriaceae</taxon>
        <taxon>Chromobacterium</taxon>
    </lineage>
</organism>
<feature type="signal peptide" evidence="1">
    <location>
        <begin position="1"/>
        <end position="22"/>
    </location>
</feature>
<dbReference type="Proteomes" id="UP000180088">
    <property type="component" value="Unassembled WGS sequence"/>
</dbReference>
<dbReference type="STRING" id="1903179.BI347_13300"/>
<name>A0A1S1X4H9_9NEIS</name>
<comment type="caution">
    <text evidence="2">The sequence shown here is derived from an EMBL/GenBank/DDBJ whole genome shotgun (WGS) entry which is preliminary data.</text>
</comment>
<dbReference type="EMBL" id="MKCS01000001">
    <property type="protein sequence ID" value="OHX14373.1"/>
    <property type="molecule type" value="Genomic_DNA"/>
</dbReference>
<sequence>MSAISRMVLLGVLLLGSSTALAASYADPVSKVRFTLPPGWKVRPSVTDGVRALRVVPPKADQRERAAIEVLIGVRRPRRNDTLPRLAAMFRSEDGDREAANFVRVNSKAGRLVTEYRDGRFVSNRLWIVRHNLHVIQLVDKNRLLEARCTANASEFKTYRRQMEAICLSVALARK</sequence>
<evidence type="ECO:0000313" key="3">
    <source>
        <dbReference type="Proteomes" id="UP000180088"/>
    </source>
</evidence>
<dbReference type="OrthoDB" id="8588466at2"/>
<evidence type="ECO:0000256" key="1">
    <source>
        <dbReference type="SAM" id="SignalP"/>
    </source>
</evidence>
<protein>
    <recommendedName>
        <fullName evidence="4">DUF1795 domain-containing protein</fullName>
    </recommendedName>
</protein>
<feature type="chain" id="PRO_5010222235" description="DUF1795 domain-containing protein" evidence="1">
    <location>
        <begin position="23"/>
        <end position="175"/>
    </location>
</feature>
<evidence type="ECO:0000313" key="2">
    <source>
        <dbReference type="EMBL" id="OHX14373.1"/>
    </source>
</evidence>
<accession>A0A1S1X4H9</accession>
<reference evidence="2 3" key="1">
    <citation type="submission" date="2016-09" db="EMBL/GenBank/DDBJ databases">
        <title>Chromobacterium muskegensis sp. nov., an insecticidal bacterium isolated from Sphagnum bogs.</title>
        <authorList>
            <person name="Sparks M.E."/>
            <person name="Blackburn M.B."/>
            <person name="Gundersen-Rindal D.E."/>
            <person name="Mitchell A."/>
            <person name="Farrar R."/>
            <person name="Kuhar D."/>
        </authorList>
    </citation>
    <scope>NUCLEOTIDE SEQUENCE [LARGE SCALE GENOMIC DNA]</scope>
    <source>
        <strain evidence="2 3">37-2</strain>
    </source>
</reference>
<dbReference type="AlphaFoldDB" id="A0A1S1X4H9"/>
<evidence type="ECO:0008006" key="4">
    <source>
        <dbReference type="Google" id="ProtNLM"/>
    </source>
</evidence>
<proteinExistence type="predicted"/>